<accession>A0ABR3U333</accession>
<feature type="region of interest" description="Disordered" evidence="1">
    <location>
        <begin position="35"/>
        <end position="165"/>
    </location>
</feature>
<sequence>MAFLRPFSSLRSAATLRPTVAASRPMVAFATRSYAHSGYGDGKGDPAGENPQKQPPAKSRDIEHPGPPPPDVGKGTDASAAKTGSKDTKSSGGEQKSQNSHSVKGAEPKILNENPPSEQDPEVQQHNKEMEQRAERAETKISNEDAEKDKVAPSFWSGHGGTKGG</sequence>
<dbReference type="Proteomes" id="UP001521184">
    <property type="component" value="Unassembled WGS sequence"/>
</dbReference>
<proteinExistence type="predicted"/>
<protein>
    <submittedName>
        <fullName evidence="2">Uncharacterized protein</fullName>
    </submittedName>
</protein>
<feature type="compositionally biased region" description="Polar residues" evidence="1">
    <location>
        <begin position="90"/>
        <end position="102"/>
    </location>
</feature>
<gene>
    <name evidence="2" type="ORF">SLS58_001041</name>
</gene>
<name>A0ABR3U333_9PEZI</name>
<dbReference type="EMBL" id="JAKEKT020000004">
    <property type="protein sequence ID" value="KAL1650230.1"/>
    <property type="molecule type" value="Genomic_DNA"/>
</dbReference>
<comment type="caution">
    <text evidence="2">The sequence shown here is derived from an EMBL/GenBank/DDBJ whole genome shotgun (WGS) entry which is preliminary data.</text>
</comment>
<organism evidence="2 3">
    <name type="scientific">Diplodia intermedia</name>
    <dbReference type="NCBI Taxonomy" id="856260"/>
    <lineage>
        <taxon>Eukaryota</taxon>
        <taxon>Fungi</taxon>
        <taxon>Dikarya</taxon>
        <taxon>Ascomycota</taxon>
        <taxon>Pezizomycotina</taxon>
        <taxon>Dothideomycetes</taxon>
        <taxon>Dothideomycetes incertae sedis</taxon>
        <taxon>Botryosphaeriales</taxon>
        <taxon>Botryosphaeriaceae</taxon>
        <taxon>Diplodia</taxon>
    </lineage>
</organism>
<keyword evidence="3" id="KW-1185">Reference proteome</keyword>
<feature type="compositionally biased region" description="Basic and acidic residues" evidence="1">
    <location>
        <begin position="123"/>
        <end position="151"/>
    </location>
</feature>
<reference evidence="2 3" key="1">
    <citation type="journal article" date="2023" name="Plant Dis.">
        <title>First Report of Diplodia intermedia Causing Canker and Dieback Diseases on Apple Trees in Canada.</title>
        <authorList>
            <person name="Ellouze W."/>
            <person name="Ilyukhin E."/>
            <person name="Sulman M."/>
            <person name="Ali S."/>
        </authorList>
    </citation>
    <scope>NUCLEOTIDE SEQUENCE [LARGE SCALE GENOMIC DNA]</scope>
    <source>
        <strain evidence="2 3">M45-28</strain>
    </source>
</reference>
<evidence type="ECO:0000313" key="2">
    <source>
        <dbReference type="EMBL" id="KAL1650230.1"/>
    </source>
</evidence>
<evidence type="ECO:0000313" key="3">
    <source>
        <dbReference type="Proteomes" id="UP001521184"/>
    </source>
</evidence>
<evidence type="ECO:0000256" key="1">
    <source>
        <dbReference type="SAM" id="MobiDB-lite"/>
    </source>
</evidence>